<feature type="region of interest" description="Disordered" evidence="1">
    <location>
        <begin position="1"/>
        <end position="30"/>
    </location>
</feature>
<reference evidence="3" key="1">
    <citation type="submission" date="2021-01" db="EMBL/GenBank/DDBJ databases">
        <authorList>
            <person name="Corre E."/>
            <person name="Pelletier E."/>
            <person name="Niang G."/>
            <person name="Scheremetjew M."/>
            <person name="Finn R."/>
            <person name="Kale V."/>
            <person name="Holt S."/>
            <person name="Cochrane G."/>
            <person name="Meng A."/>
            <person name="Brown T."/>
            <person name="Cohen L."/>
        </authorList>
    </citation>
    <scope>NUCLEOTIDE SEQUENCE</scope>
    <source>
        <strain evidence="3">GSBS06</strain>
    </source>
</reference>
<dbReference type="PANTHER" id="PTHR34230:SF2">
    <property type="entry name" value="SPINDLE ASSEMBLY ABNORMAL PROTEIN 6 N-TERMINAL DOMAIN-CONTAINING PROTEIN"/>
    <property type="match status" value="1"/>
</dbReference>
<dbReference type="AlphaFoldDB" id="A0A7S3PI88"/>
<dbReference type="InterPro" id="IPR032396">
    <property type="entry name" value="SAS-6_N"/>
</dbReference>
<feature type="compositionally biased region" description="Low complexity" evidence="1">
    <location>
        <begin position="11"/>
        <end position="30"/>
    </location>
</feature>
<dbReference type="EMBL" id="HBIN01013633">
    <property type="protein sequence ID" value="CAE0440157.1"/>
    <property type="molecule type" value="Transcribed_RNA"/>
</dbReference>
<sequence length="249" mass="28251">MENHKQMIKMLNSGSGTGTNTTSGGSSTSTLNSSLTNIDFSAIEELDPSLSDGYRIIYDRECPVELRFQETAESPQEVGTLEAIKVKMLVTGKDSSPESVKIELSSECDLFFHFTHVVDEVGFRIMQQQQKLMIDFVEYPKVLIRMLNNCIKEPHSHLAVFVIQRSGHSRLDFIKNMEYKFVELLTCNFVRSSDALVKQHIAYRYNAVKSRLALMQARLSDVNALVKIKNPSLLLQINRDQEKAKLKSK</sequence>
<gene>
    <name evidence="3" type="ORF">ASTO00021_LOCUS10305</name>
</gene>
<organism evidence="3">
    <name type="scientific">Aplanochytrium stocchinoi</name>
    <dbReference type="NCBI Taxonomy" id="215587"/>
    <lineage>
        <taxon>Eukaryota</taxon>
        <taxon>Sar</taxon>
        <taxon>Stramenopiles</taxon>
        <taxon>Bigyra</taxon>
        <taxon>Labyrinthulomycetes</taxon>
        <taxon>Thraustochytrida</taxon>
        <taxon>Thraustochytriidae</taxon>
        <taxon>Aplanochytrium</taxon>
    </lineage>
</organism>
<dbReference type="Pfam" id="PF16531">
    <property type="entry name" value="SAS-6_N"/>
    <property type="match status" value="1"/>
</dbReference>
<dbReference type="Gene3D" id="2.170.210.20">
    <property type="entry name" value="Spindle assembly abnormal protein 6, N-terminal domain"/>
    <property type="match status" value="1"/>
</dbReference>
<evidence type="ECO:0000256" key="1">
    <source>
        <dbReference type="SAM" id="MobiDB-lite"/>
    </source>
</evidence>
<evidence type="ECO:0000259" key="2">
    <source>
        <dbReference type="Pfam" id="PF16531"/>
    </source>
</evidence>
<proteinExistence type="predicted"/>
<accession>A0A7S3PI88</accession>
<evidence type="ECO:0000313" key="3">
    <source>
        <dbReference type="EMBL" id="CAE0440157.1"/>
    </source>
</evidence>
<protein>
    <recommendedName>
        <fullName evidence="2">Spindle assembly abnormal protein 6 N-terminal domain-containing protein</fullName>
    </recommendedName>
</protein>
<dbReference type="CDD" id="cd10142">
    <property type="entry name" value="HD_SAS6_N"/>
    <property type="match status" value="1"/>
</dbReference>
<name>A0A7S3PI88_9STRA</name>
<dbReference type="InterPro" id="IPR038558">
    <property type="entry name" value="SAS-6_N_sf"/>
</dbReference>
<dbReference type="PANTHER" id="PTHR34230">
    <property type="entry name" value="ASSEMBLY ABNORMAL PROTEIN 6, PUTATIVE-RELATED"/>
    <property type="match status" value="1"/>
</dbReference>
<feature type="domain" description="Spindle assembly abnormal protein 6 N-terminal" evidence="2">
    <location>
        <begin position="56"/>
        <end position="189"/>
    </location>
</feature>